<feature type="region of interest" description="Disordered" evidence="1">
    <location>
        <begin position="150"/>
        <end position="178"/>
    </location>
</feature>
<reference evidence="2 3" key="1">
    <citation type="submission" date="2019-07" db="EMBL/GenBank/DDBJ databases">
        <title>Genomic Encyclopedia of Type Strains, Phase IV (KMG-IV): sequencing the most valuable type-strain genomes for metagenomic binning, comparative biology and taxonomic classification.</title>
        <authorList>
            <person name="Goeker M."/>
        </authorList>
    </citation>
    <scope>NUCLEOTIDE SEQUENCE [LARGE SCALE GENOMIC DNA]</scope>
    <source>
        <strain evidence="2 3">DSM 44831</strain>
    </source>
</reference>
<evidence type="ECO:0000313" key="3">
    <source>
        <dbReference type="Proteomes" id="UP000798951"/>
    </source>
</evidence>
<keyword evidence="3" id="KW-1185">Reference proteome</keyword>
<accession>A0ABQ6YKV6</accession>
<sequence length="178" mass="19611">MFFGKWYEQDRTVRPDVDREPGLPARTAMMRAVCGVAGSADPVLAAAHELATLHERREQLVPGDTSEIDWERARLVCEIDRWVLLRSPKPPTTAPMHTESIGAVVDRMAHFAALTYRALACGADAELRAAQQRLRELACGYDDLAAEVANGTRRLPDGPDDAPGNGREQAERHRPGSE</sequence>
<comment type="caution">
    <text evidence="2">The sequence shown here is derived from an EMBL/GenBank/DDBJ whole genome shotgun (WGS) entry which is preliminary data.</text>
</comment>
<dbReference type="InterPro" id="IPR025350">
    <property type="entry name" value="DUF4254"/>
</dbReference>
<proteinExistence type="predicted"/>
<name>A0ABQ6YKV6_9NOCA</name>
<dbReference type="Pfam" id="PF14063">
    <property type="entry name" value="DUF4254"/>
    <property type="match status" value="1"/>
</dbReference>
<evidence type="ECO:0000313" key="2">
    <source>
        <dbReference type="EMBL" id="KAF0846076.1"/>
    </source>
</evidence>
<evidence type="ECO:0000256" key="1">
    <source>
        <dbReference type="SAM" id="MobiDB-lite"/>
    </source>
</evidence>
<dbReference type="Proteomes" id="UP000798951">
    <property type="component" value="Unassembled WGS sequence"/>
</dbReference>
<dbReference type="EMBL" id="VMSD01000006">
    <property type="protein sequence ID" value="KAF0846076.1"/>
    <property type="molecule type" value="Genomic_DNA"/>
</dbReference>
<gene>
    <name evidence="2" type="ORF">FNL39_106471</name>
</gene>
<protein>
    <submittedName>
        <fullName evidence="2">Uncharacterized protein DUF4254</fullName>
    </submittedName>
</protein>
<feature type="compositionally biased region" description="Basic and acidic residues" evidence="1">
    <location>
        <begin position="168"/>
        <end position="178"/>
    </location>
</feature>
<organism evidence="2 3">
    <name type="scientific">Nocardia caishijiensis</name>
    <dbReference type="NCBI Taxonomy" id="184756"/>
    <lineage>
        <taxon>Bacteria</taxon>
        <taxon>Bacillati</taxon>
        <taxon>Actinomycetota</taxon>
        <taxon>Actinomycetes</taxon>
        <taxon>Mycobacteriales</taxon>
        <taxon>Nocardiaceae</taxon>
        <taxon>Nocardia</taxon>
    </lineage>
</organism>